<evidence type="ECO:0000313" key="2">
    <source>
        <dbReference type="EMBL" id="GKV22334.1"/>
    </source>
</evidence>
<name>A0AAV5KCN1_9ROSI</name>
<keyword evidence="3" id="KW-1185">Reference proteome</keyword>
<evidence type="ECO:0000313" key="3">
    <source>
        <dbReference type="Proteomes" id="UP001054252"/>
    </source>
</evidence>
<dbReference type="EMBL" id="BPVZ01000060">
    <property type="protein sequence ID" value="GKV22334.1"/>
    <property type="molecule type" value="Genomic_DNA"/>
</dbReference>
<protein>
    <submittedName>
        <fullName evidence="2">Uncharacterized protein</fullName>
    </submittedName>
</protein>
<proteinExistence type="predicted"/>
<reference evidence="2 3" key="1">
    <citation type="journal article" date="2021" name="Commun. Biol.">
        <title>The genome of Shorea leprosula (Dipterocarpaceae) highlights the ecological relevance of drought in aseasonal tropical rainforests.</title>
        <authorList>
            <person name="Ng K.K.S."/>
            <person name="Kobayashi M.J."/>
            <person name="Fawcett J.A."/>
            <person name="Hatakeyama M."/>
            <person name="Paape T."/>
            <person name="Ng C.H."/>
            <person name="Ang C.C."/>
            <person name="Tnah L.H."/>
            <person name="Lee C.T."/>
            <person name="Nishiyama T."/>
            <person name="Sese J."/>
            <person name="O'Brien M.J."/>
            <person name="Copetti D."/>
            <person name="Mohd Noor M.I."/>
            <person name="Ong R.C."/>
            <person name="Putra M."/>
            <person name="Sireger I.Z."/>
            <person name="Indrioko S."/>
            <person name="Kosugi Y."/>
            <person name="Izuno A."/>
            <person name="Isagi Y."/>
            <person name="Lee S.L."/>
            <person name="Shimizu K.K."/>
        </authorList>
    </citation>
    <scope>NUCLEOTIDE SEQUENCE [LARGE SCALE GENOMIC DNA]</scope>
    <source>
        <strain evidence="2">214</strain>
    </source>
</reference>
<comment type="caution">
    <text evidence="2">The sequence shown here is derived from an EMBL/GenBank/DDBJ whole genome shotgun (WGS) entry which is preliminary data.</text>
</comment>
<sequence>MARSVKDDSEPMDQSNFSRMAESMVDSRMAESFNMTDKKHGA</sequence>
<feature type="region of interest" description="Disordered" evidence="1">
    <location>
        <begin position="1"/>
        <end position="42"/>
    </location>
</feature>
<accession>A0AAV5KCN1</accession>
<gene>
    <name evidence="2" type="ORF">SLEP1_g32214</name>
</gene>
<evidence type="ECO:0000256" key="1">
    <source>
        <dbReference type="SAM" id="MobiDB-lite"/>
    </source>
</evidence>
<dbReference type="Proteomes" id="UP001054252">
    <property type="component" value="Unassembled WGS sequence"/>
</dbReference>
<organism evidence="2 3">
    <name type="scientific">Rubroshorea leprosula</name>
    <dbReference type="NCBI Taxonomy" id="152421"/>
    <lineage>
        <taxon>Eukaryota</taxon>
        <taxon>Viridiplantae</taxon>
        <taxon>Streptophyta</taxon>
        <taxon>Embryophyta</taxon>
        <taxon>Tracheophyta</taxon>
        <taxon>Spermatophyta</taxon>
        <taxon>Magnoliopsida</taxon>
        <taxon>eudicotyledons</taxon>
        <taxon>Gunneridae</taxon>
        <taxon>Pentapetalae</taxon>
        <taxon>rosids</taxon>
        <taxon>malvids</taxon>
        <taxon>Malvales</taxon>
        <taxon>Dipterocarpaceae</taxon>
        <taxon>Rubroshorea</taxon>
    </lineage>
</organism>
<dbReference type="AlphaFoldDB" id="A0AAV5KCN1"/>